<dbReference type="PROSITE" id="PS00622">
    <property type="entry name" value="HTH_LUXR_1"/>
    <property type="match status" value="1"/>
</dbReference>
<protein>
    <submittedName>
        <fullName evidence="4">LuxR family transcriptional regulator</fullName>
    </submittedName>
</protein>
<keyword evidence="5" id="KW-1185">Reference proteome</keyword>
<dbReference type="SUPFAM" id="SSF52540">
    <property type="entry name" value="P-loop containing nucleoside triphosphate hydrolases"/>
    <property type="match status" value="1"/>
</dbReference>
<evidence type="ECO:0000313" key="5">
    <source>
        <dbReference type="Proteomes" id="UP000598174"/>
    </source>
</evidence>
<keyword evidence="2" id="KW-0067">ATP-binding</keyword>
<dbReference type="SUPFAM" id="SSF46894">
    <property type="entry name" value="C-terminal effector domain of the bipartite response regulators"/>
    <property type="match status" value="1"/>
</dbReference>
<dbReference type="InterPro" id="IPR000792">
    <property type="entry name" value="Tscrpt_reg_LuxR_C"/>
</dbReference>
<dbReference type="SMART" id="SM00421">
    <property type="entry name" value="HTH_LUXR"/>
    <property type="match status" value="1"/>
</dbReference>
<organism evidence="4 5">
    <name type="scientific">Paractinoplanes ferrugineus</name>
    <dbReference type="NCBI Taxonomy" id="113564"/>
    <lineage>
        <taxon>Bacteria</taxon>
        <taxon>Bacillati</taxon>
        <taxon>Actinomycetota</taxon>
        <taxon>Actinomycetes</taxon>
        <taxon>Micromonosporales</taxon>
        <taxon>Micromonosporaceae</taxon>
        <taxon>Paractinoplanes</taxon>
    </lineage>
</organism>
<feature type="domain" description="HTH luxR-type" evidence="3">
    <location>
        <begin position="828"/>
        <end position="893"/>
    </location>
</feature>
<evidence type="ECO:0000256" key="1">
    <source>
        <dbReference type="ARBA" id="ARBA00022741"/>
    </source>
</evidence>
<dbReference type="InterPro" id="IPR027417">
    <property type="entry name" value="P-loop_NTPase"/>
</dbReference>
<name>A0A919JA72_9ACTN</name>
<dbReference type="InterPro" id="IPR036388">
    <property type="entry name" value="WH-like_DNA-bd_sf"/>
</dbReference>
<dbReference type="GO" id="GO:0005737">
    <property type="term" value="C:cytoplasm"/>
    <property type="evidence" value="ECO:0007669"/>
    <property type="project" value="TreeGrafter"/>
</dbReference>
<dbReference type="PANTHER" id="PTHR16305:SF35">
    <property type="entry name" value="TRANSCRIPTIONAL ACTIVATOR DOMAIN"/>
    <property type="match status" value="1"/>
</dbReference>
<dbReference type="Pfam" id="PF13191">
    <property type="entry name" value="AAA_16"/>
    <property type="match status" value="1"/>
</dbReference>
<dbReference type="Proteomes" id="UP000598174">
    <property type="component" value="Unassembled WGS sequence"/>
</dbReference>
<comment type="caution">
    <text evidence="4">The sequence shown here is derived from an EMBL/GenBank/DDBJ whole genome shotgun (WGS) entry which is preliminary data.</text>
</comment>
<evidence type="ECO:0000256" key="2">
    <source>
        <dbReference type="ARBA" id="ARBA00022840"/>
    </source>
</evidence>
<keyword evidence="1" id="KW-0547">Nucleotide-binding</keyword>
<dbReference type="InterPro" id="IPR041664">
    <property type="entry name" value="AAA_16"/>
</dbReference>
<dbReference type="RefSeq" id="WP_239118462.1">
    <property type="nucleotide sequence ID" value="NZ_BAAABP010000092.1"/>
</dbReference>
<reference evidence="4" key="1">
    <citation type="submission" date="2021-01" db="EMBL/GenBank/DDBJ databases">
        <title>Whole genome shotgun sequence of Actinoplanes ferrugineus NBRC 15555.</title>
        <authorList>
            <person name="Komaki H."/>
            <person name="Tamura T."/>
        </authorList>
    </citation>
    <scope>NUCLEOTIDE SEQUENCE</scope>
    <source>
        <strain evidence="4">NBRC 15555</strain>
    </source>
</reference>
<dbReference type="Pfam" id="PF00196">
    <property type="entry name" value="GerE"/>
    <property type="match status" value="1"/>
</dbReference>
<dbReference type="GO" id="GO:0006355">
    <property type="term" value="P:regulation of DNA-templated transcription"/>
    <property type="evidence" value="ECO:0007669"/>
    <property type="project" value="InterPro"/>
</dbReference>
<dbReference type="Gene3D" id="1.10.10.10">
    <property type="entry name" value="Winged helix-like DNA-binding domain superfamily/Winged helix DNA-binding domain"/>
    <property type="match status" value="1"/>
</dbReference>
<dbReference type="PROSITE" id="PS50043">
    <property type="entry name" value="HTH_LUXR_2"/>
    <property type="match status" value="1"/>
</dbReference>
<evidence type="ECO:0000313" key="4">
    <source>
        <dbReference type="EMBL" id="GIE15504.1"/>
    </source>
</evidence>
<sequence>MGKLNQSAELIGRRAERQRIDDLVAAARAGHGGALVILGEAGIGKSALLAHAGRAAAADRIITATGSEFEAELPYAALHQLCLPLLDGLPELPEPQRAAMEVALGLVEGRPDPLRIGLATLNLLVIGGRGQPLVCLIDDAQWLDDASTRALVFVARRIGVERVAVVFAVRSPAPVGGLDELPSLTVLGLSDVDARAFLSASSHVALDPQVRDRIVAEARGNPLALLELPKAGGFIATATLPVQSRIERGYQHRLTGLADEPLMLLTIASADPTGNASLLWSAARRLGLDVAAAAGAVSATGLVDFATRIRFCHPLARSAVYRAAPADRLRTAHRALADVTDSVNDPDRRAWHRAQSCVGPDDDVAAELERCAATATSRGGVPAAAAFLEKAAALTLDRGRRIERTLIAAQANLDAGHLEVAADLIAVVNGLALDVSQQARADRISGGIAFVRHDARLASTFMLRAARSLAAVDSGQARDYLIDTAELSLTVGCASSVLPAVLAEAAQVAPTGREPDVLDALSAQAERGHRVAAPLMRRVLDGAGEPLWVRRPSLAIMISAELWDADAYALIATSLLAAGRRSGAPLRLRVGLAQAAQHAILTGDIDAAITATAEEEAVADATGQPPLAYHRLQLAAIRGRQADAVEVRRASAAAPVAGQLRANVSWAAAVMYNGLADYPAALRAARCATSSDDLFLTGMALPELIESAVRCGEADEASDALQRLAERAEGSRTPTGLGVHAYARALVTGQETDFAEAVQQLRQSIMLTYRARAHLLYGEWLRREGRRRDARRELRTAHNLFSERGIEGFARRASHELRATGENARRRTEHKYDHLTMQELYIARHVATGATSQEVATQLFLSPRTVDAHLRNIYRKLGISSRRQLRDLRIVQAQDENPGHG</sequence>
<dbReference type="Gene3D" id="3.40.50.300">
    <property type="entry name" value="P-loop containing nucleotide triphosphate hydrolases"/>
    <property type="match status" value="1"/>
</dbReference>
<gene>
    <name evidence="4" type="ORF">Afe05nite_73440</name>
</gene>
<dbReference type="GO" id="GO:0003677">
    <property type="term" value="F:DNA binding"/>
    <property type="evidence" value="ECO:0007669"/>
    <property type="project" value="InterPro"/>
</dbReference>
<proteinExistence type="predicted"/>
<dbReference type="EMBL" id="BOMM01000067">
    <property type="protein sequence ID" value="GIE15504.1"/>
    <property type="molecule type" value="Genomic_DNA"/>
</dbReference>
<dbReference type="CDD" id="cd06170">
    <property type="entry name" value="LuxR_C_like"/>
    <property type="match status" value="1"/>
</dbReference>
<dbReference type="AlphaFoldDB" id="A0A919JA72"/>
<accession>A0A919JA72</accession>
<dbReference type="GO" id="GO:0004016">
    <property type="term" value="F:adenylate cyclase activity"/>
    <property type="evidence" value="ECO:0007669"/>
    <property type="project" value="TreeGrafter"/>
</dbReference>
<dbReference type="GO" id="GO:0005524">
    <property type="term" value="F:ATP binding"/>
    <property type="evidence" value="ECO:0007669"/>
    <property type="project" value="UniProtKB-KW"/>
</dbReference>
<dbReference type="PRINTS" id="PR00038">
    <property type="entry name" value="HTHLUXR"/>
</dbReference>
<dbReference type="PANTHER" id="PTHR16305">
    <property type="entry name" value="TESTICULAR SOLUBLE ADENYLYL CYCLASE"/>
    <property type="match status" value="1"/>
</dbReference>
<dbReference type="InterPro" id="IPR016032">
    <property type="entry name" value="Sig_transdc_resp-reg_C-effctor"/>
</dbReference>
<evidence type="ECO:0000259" key="3">
    <source>
        <dbReference type="PROSITE" id="PS50043"/>
    </source>
</evidence>